<evidence type="ECO:0000256" key="2">
    <source>
        <dbReference type="ARBA" id="ARBA00023284"/>
    </source>
</evidence>
<name>A0A1Z2LBQ8_9ACTN</name>
<dbReference type="PANTHER" id="PTHR45663:SF11">
    <property type="entry name" value="GEO12009P1"/>
    <property type="match status" value="1"/>
</dbReference>
<dbReference type="GO" id="GO:0005829">
    <property type="term" value="C:cytosol"/>
    <property type="evidence" value="ECO:0007669"/>
    <property type="project" value="TreeGrafter"/>
</dbReference>
<keyword evidence="2" id="KW-0676">Redox-active center</keyword>
<dbReference type="GO" id="GO:0045454">
    <property type="term" value="P:cell redox homeostasis"/>
    <property type="evidence" value="ECO:0007669"/>
    <property type="project" value="TreeGrafter"/>
</dbReference>
<protein>
    <submittedName>
        <fullName evidence="4">Thioredoxin</fullName>
    </submittedName>
</protein>
<dbReference type="SUPFAM" id="SSF52833">
    <property type="entry name" value="Thioredoxin-like"/>
    <property type="match status" value="1"/>
</dbReference>
<evidence type="ECO:0000313" key="5">
    <source>
        <dbReference type="Proteomes" id="UP000195755"/>
    </source>
</evidence>
<dbReference type="InterPro" id="IPR036249">
    <property type="entry name" value="Thioredoxin-like_sf"/>
</dbReference>
<sequence length="112" mass="12328">MPRRVHQPLEDEEVNFVFRMSEGPVLAYFSGTWPKAIEACRAMDLVVGRIAEEYANLLTAVKIDITRCPEATKRYGVTGAPSVVLLKDGAVAARGAGAMTHTEVRDFLRAHI</sequence>
<dbReference type="KEGG" id="salj:SMD11_6167"/>
<organism evidence="4 5">
    <name type="scientific">Streptomyces albireticuli</name>
    <dbReference type="NCBI Taxonomy" id="1940"/>
    <lineage>
        <taxon>Bacteria</taxon>
        <taxon>Bacillati</taxon>
        <taxon>Actinomycetota</taxon>
        <taxon>Actinomycetes</taxon>
        <taxon>Kitasatosporales</taxon>
        <taxon>Streptomycetaceae</taxon>
        <taxon>Streptomyces</taxon>
    </lineage>
</organism>
<accession>A0A1Z2LBQ8</accession>
<dbReference type="OrthoDB" id="4225704at2"/>
<dbReference type="Pfam" id="PF00085">
    <property type="entry name" value="Thioredoxin"/>
    <property type="match status" value="1"/>
</dbReference>
<gene>
    <name evidence="4" type="ORF">SMD11_6167</name>
</gene>
<dbReference type="AlphaFoldDB" id="A0A1Z2LBQ8"/>
<dbReference type="PANTHER" id="PTHR45663">
    <property type="entry name" value="GEO12009P1"/>
    <property type="match status" value="1"/>
</dbReference>
<dbReference type="RefSeq" id="WP_087929490.1">
    <property type="nucleotide sequence ID" value="NZ_CP021744.1"/>
</dbReference>
<evidence type="ECO:0000313" key="4">
    <source>
        <dbReference type="EMBL" id="ARZ71743.1"/>
    </source>
</evidence>
<dbReference type="Proteomes" id="UP000195755">
    <property type="component" value="Chromosome"/>
</dbReference>
<dbReference type="GO" id="GO:0015035">
    <property type="term" value="F:protein-disulfide reductase activity"/>
    <property type="evidence" value="ECO:0007669"/>
    <property type="project" value="TreeGrafter"/>
</dbReference>
<comment type="similarity">
    <text evidence="1">Belongs to the thioredoxin family.</text>
</comment>
<feature type="domain" description="Thioredoxin" evidence="3">
    <location>
        <begin position="1"/>
        <end position="112"/>
    </location>
</feature>
<dbReference type="CDD" id="cd02947">
    <property type="entry name" value="TRX_family"/>
    <property type="match status" value="1"/>
</dbReference>
<dbReference type="EMBL" id="CP021744">
    <property type="protein sequence ID" value="ARZ71743.1"/>
    <property type="molecule type" value="Genomic_DNA"/>
</dbReference>
<proteinExistence type="inferred from homology"/>
<reference evidence="4 5" key="1">
    <citation type="submission" date="2017-06" db="EMBL/GenBank/DDBJ databases">
        <title>Streptomyces albireticuli Genome sequencing and assembly.</title>
        <authorList>
            <person name="Wang Y."/>
            <person name="Du B."/>
            <person name="Ding Y."/>
            <person name="Liu H."/>
            <person name="Hou Q."/>
            <person name="Liu K."/>
            <person name="Yao L."/>
            <person name="Wang C."/>
        </authorList>
    </citation>
    <scope>NUCLEOTIDE SEQUENCE [LARGE SCALE GENOMIC DNA]</scope>
    <source>
        <strain evidence="4 5">MDJK11</strain>
    </source>
</reference>
<evidence type="ECO:0000256" key="1">
    <source>
        <dbReference type="ARBA" id="ARBA00008987"/>
    </source>
</evidence>
<dbReference type="Gene3D" id="3.40.30.10">
    <property type="entry name" value="Glutaredoxin"/>
    <property type="match status" value="1"/>
</dbReference>
<dbReference type="InterPro" id="IPR013766">
    <property type="entry name" value="Thioredoxin_domain"/>
</dbReference>
<dbReference type="PROSITE" id="PS51352">
    <property type="entry name" value="THIOREDOXIN_2"/>
    <property type="match status" value="1"/>
</dbReference>
<evidence type="ECO:0000259" key="3">
    <source>
        <dbReference type="PROSITE" id="PS51352"/>
    </source>
</evidence>